<accession>A0AAV4M197</accession>
<comment type="caution">
    <text evidence="2">The sequence shown here is derived from an EMBL/GenBank/DDBJ whole genome shotgun (WGS) entry which is preliminary data.</text>
</comment>
<organism evidence="2 3">
    <name type="scientific">Babesia caballi</name>
    <dbReference type="NCBI Taxonomy" id="5871"/>
    <lineage>
        <taxon>Eukaryota</taxon>
        <taxon>Sar</taxon>
        <taxon>Alveolata</taxon>
        <taxon>Apicomplexa</taxon>
        <taxon>Aconoidasida</taxon>
        <taxon>Piroplasmida</taxon>
        <taxon>Babesiidae</taxon>
        <taxon>Babesia</taxon>
    </lineage>
</organism>
<sequence length="470" mass="51095">MADSGNNIKGPTTLKAILEFLSAIRTNMLLRNEICDILMHMINENNHTPDPSRIGSFHDLLDLAVYLRARIIGAKNSEKYGDYENIWGCQNECDVCGESIRACADNIIACTGNTPTDECDITDCLKYIRQCAKEVVEILLKVLPRLYRTMIAFLSRLDEDGKLLFQQCNNENTMLYKWLTNNDSLHQTANCPYYGADEFPRGFTKGDMGSSDEGEQLGAIMYALVGSSGYLRQLIEMMNNSNKESVKPSIDTSIEAMSHDRFIKRCICCDVDDAFNTRKPTKTTVTRRSAQTPRRTRKSRSIRKSAKAASDATSQQSVTPEKVTSAAHVASRVSPATTTVSSSDVGSVLDATQSTTADTDERTNTGVDNGGPMITRIDSDATSTSLPNNGASNNLTDKYKWFFDPKTTHISVAPSQYIMYNVSASPQGNTGGSSCAASAAAGLLAVGCVGVGAAYVFDIGGFGTMVNGMF</sequence>
<feature type="compositionally biased region" description="Basic residues" evidence="1">
    <location>
        <begin position="294"/>
        <end position="306"/>
    </location>
</feature>
<dbReference type="RefSeq" id="XP_067718310.1">
    <property type="nucleotide sequence ID" value="XM_067862209.1"/>
</dbReference>
<protein>
    <submittedName>
        <fullName evidence="2">Uncharacterized protein</fullName>
    </submittedName>
</protein>
<feature type="compositionally biased region" description="Low complexity" evidence="1">
    <location>
        <begin position="337"/>
        <end position="348"/>
    </location>
</feature>
<evidence type="ECO:0000313" key="3">
    <source>
        <dbReference type="Proteomes" id="UP001497744"/>
    </source>
</evidence>
<evidence type="ECO:0000256" key="1">
    <source>
        <dbReference type="SAM" id="MobiDB-lite"/>
    </source>
</evidence>
<feature type="compositionally biased region" description="Polar residues" evidence="1">
    <location>
        <begin position="380"/>
        <end position="390"/>
    </location>
</feature>
<dbReference type="AlphaFoldDB" id="A0AAV4M197"/>
<name>A0AAV4M197_BABCB</name>
<evidence type="ECO:0000313" key="2">
    <source>
        <dbReference type="EMBL" id="GIX66241.1"/>
    </source>
</evidence>
<proteinExistence type="predicted"/>
<dbReference type="GeneID" id="94197722"/>
<dbReference type="EMBL" id="BPLF01000006">
    <property type="protein sequence ID" value="GIX66241.1"/>
    <property type="molecule type" value="Genomic_DNA"/>
</dbReference>
<reference evidence="2 3" key="1">
    <citation type="submission" date="2021-06" db="EMBL/GenBank/DDBJ databases">
        <title>Genome sequence of Babesia caballi.</title>
        <authorList>
            <person name="Yamagishi J."/>
            <person name="Kidaka T."/>
            <person name="Ochi A."/>
        </authorList>
    </citation>
    <scope>NUCLEOTIDE SEQUENCE [LARGE SCALE GENOMIC DNA]</scope>
    <source>
        <strain evidence="2">USDA-D6B2</strain>
    </source>
</reference>
<dbReference type="Proteomes" id="UP001497744">
    <property type="component" value="Unassembled WGS sequence"/>
</dbReference>
<feature type="region of interest" description="Disordered" evidence="1">
    <location>
        <begin position="280"/>
        <end position="390"/>
    </location>
</feature>
<keyword evidence="3" id="KW-1185">Reference proteome</keyword>
<gene>
    <name evidence="2" type="ORF">BcabD6B2_56770</name>
</gene>